<evidence type="ECO:0000259" key="11">
    <source>
        <dbReference type="Pfam" id="PF01490"/>
    </source>
</evidence>
<comment type="subcellular location">
    <subcellularLocation>
        <location evidence="1">Vacuole membrane</location>
        <topology evidence="1">Multi-pass membrane protein</topology>
    </subcellularLocation>
</comment>
<evidence type="ECO:0000256" key="6">
    <source>
        <dbReference type="ARBA" id="ARBA00022970"/>
    </source>
</evidence>
<dbReference type="Proteomes" id="UP000070544">
    <property type="component" value="Unassembled WGS sequence"/>
</dbReference>
<name>A0A139AX08_GONPJ</name>
<evidence type="ECO:0000256" key="3">
    <source>
        <dbReference type="ARBA" id="ARBA00022448"/>
    </source>
</evidence>
<evidence type="ECO:0000256" key="5">
    <source>
        <dbReference type="ARBA" id="ARBA00022692"/>
    </source>
</evidence>
<evidence type="ECO:0000256" key="9">
    <source>
        <dbReference type="SAM" id="MobiDB-lite"/>
    </source>
</evidence>
<evidence type="ECO:0000256" key="4">
    <source>
        <dbReference type="ARBA" id="ARBA00022554"/>
    </source>
</evidence>
<dbReference type="PANTHER" id="PTHR22950">
    <property type="entry name" value="AMINO ACID TRANSPORTER"/>
    <property type="match status" value="1"/>
</dbReference>
<sequence>MPSLPTIASPEISAIPMSAPHAPPSASILSSYVNLLKTLLGTGMLAMPLAFATFGVLPALLVLALAWAAGTFGLELLAASARTVFFLQREEMKAAGHAAGSISAVDEVGDEDDVGDRETDDLLREPRQAHLARTDDSASTGAPSDLLAEDDHDSSPLVPSSPPRTTRSLLDPYAPLAGARPPVMFADLARHTYPNASVLFDAAVAIKCFGVAVSYVMVAGDTLGSSFSSLLPPALTTHFSSTTISLLFIAPTCYLSSMHALRHVSALGLACAAYLCLVVLWFWLAGLPDATGDPVQWSLFKPLSWAMVPKIPMFVFAFTCHQNILAIHNELPHPTPRITSHVILSSTVTAAAVYALVGTAGYAGVGDGVGSNVVQSYPPSHPLSLLAHLAIGLFALVSIPLQIAPCRASVLSALHALNPSPVSLPDDSSESLAASSARDQAAQAQFVTVTTAILAGVWAVAAAVSRLDVVLGVVGATGSVALCYILPPVFYLSLHPRRTRYRGSGLPPASRFRRLARVAAQGMVVTGLIVMVVSLGAILAGLGGGH</sequence>
<reference evidence="12 13" key="1">
    <citation type="journal article" date="2015" name="Genome Biol. Evol.">
        <title>Phylogenomic analyses indicate that early fungi evolved digesting cell walls of algal ancestors of land plants.</title>
        <authorList>
            <person name="Chang Y."/>
            <person name="Wang S."/>
            <person name="Sekimoto S."/>
            <person name="Aerts A.L."/>
            <person name="Choi C."/>
            <person name="Clum A."/>
            <person name="LaButti K.M."/>
            <person name="Lindquist E.A."/>
            <person name="Yee Ngan C."/>
            <person name="Ohm R.A."/>
            <person name="Salamov A.A."/>
            <person name="Grigoriev I.V."/>
            <person name="Spatafora J.W."/>
            <person name="Berbee M.L."/>
        </authorList>
    </citation>
    <scope>NUCLEOTIDE SEQUENCE [LARGE SCALE GENOMIC DNA]</scope>
    <source>
        <strain evidence="12 13">JEL478</strain>
    </source>
</reference>
<evidence type="ECO:0000256" key="2">
    <source>
        <dbReference type="ARBA" id="ARBA00008066"/>
    </source>
</evidence>
<dbReference type="GO" id="GO:0005290">
    <property type="term" value="F:L-histidine transmembrane transporter activity"/>
    <property type="evidence" value="ECO:0007669"/>
    <property type="project" value="TreeGrafter"/>
</dbReference>
<proteinExistence type="inferred from homology"/>
<evidence type="ECO:0000313" key="12">
    <source>
        <dbReference type="EMBL" id="KXS21281.1"/>
    </source>
</evidence>
<feature type="transmembrane region" description="Helical" evidence="10">
    <location>
        <begin position="385"/>
        <end position="404"/>
    </location>
</feature>
<dbReference type="STRING" id="1344416.A0A139AX08"/>
<evidence type="ECO:0000313" key="13">
    <source>
        <dbReference type="Proteomes" id="UP000070544"/>
    </source>
</evidence>
<feature type="region of interest" description="Disordered" evidence="9">
    <location>
        <begin position="106"/>
        <end position="172"/>
    </location>
</feature>
<dbReference type="GO" id="GO:0015194">
    <property type="term" value="F:L-serine transmembrane transporter activity"/>
    <property type="evidence" value="ECO:0007669"/>
    <property type="project" value="TreeGrafter"/>
</dbReference>
<feature type="domain" description="Amino acid transporter transmembrane" evidence="11">
    <location>
        <begin position="26"/>
        <end position="84"/>
    </location>
</feature>
<feature type="transmembrane region" description="Helical" evidence="10">
    <location>
        <begin position="238"/>
        <end position="257"/>
    </location>
</feature>
<dbReference type="OMA" id="DSIHHQR"/>
<feature type="compositionally biased region" description="Basic and acidic residues" evidence="9">
    <location>
        <begin position="116"/>
        <end position="136"/>
    </location>
</feature>
<dbReference type="EMBL" id="KQ965733">
    <property type="protein sequence ID" value="KXS21281.1"/>
    <property type="molecule type" value="Genomic_DNA"/>
</dbReference>
<feature type="transmembrane region" description="Helical" evidence="10">
    <location>
        <begin position="264"/>
        <end position="283"/>
    </location>
</feature>
<dbReference type="OrthoDB" id="438545at2759"/>
<feature type="transmembrane region" description="Helical" evidence="10">
    <location>
        <begin position="45"/>
        <end position="68"/>
    </location>
</feature>
<dbReference type="GO" id="GO:0005313">
    <property type="term" value="F:L-glutamate transmembrane transporter activity"/>
    <property type="evidence" value="ECO:0007669"/>
    <property type="project" value="TreeGrafter"/>
</dbReference>
<dbReference type="PANTHER" id="PTHR22950:SF678">
    <property type="entry name" value="VACUOLAR AMINO ACID TRANSPORTER 5-RELATED"/>
    <property type="match status" value="1"/>
</dbReference>
<evidence type="ECO:0000256" key="7">
    <source>
        <dbReference type="ARBA" id="ARBA00022989"/>
    </source>
</evidence>
<keyword evidence="5 10" id="KW-0812">Transmembrane</keyword>
<keyword evidence="13" id="KW-1185">Reference proteome</keyword>
<dbReference type="GO" id="GO:0061459">
    <property type="term" value="F:L-arginine transmembrane transporter activity"/>
    <property type="evidence" value="ECO:0007669"/>
    <property type="project" value="TreeGrafter"/>
</dbReference>
<organism evidence="12 13">
    <name type="scientific">Gonapodya prolifera (strain JEL478)</name>
    <name type="common">Monoblepharis prolifera</name>
    <dbReference type="NCBI Taxonomy" id="1344416"/>
    <lineage>
        <taxon>Eukaryota</taxon>
        <taxon>Fungi</taxon>
        <taxon>Fungi incertae sedis</taxon>
        <taxon>Chytridiomycota</taxon>
        <taxon>Chytridiomycota incertae sedis</taxon>
        <taxon>Monoblepharidomycetes</taxon>
        <taxon>Monoblepharidales</taxon>
        <taxon>Gonapodyaceae</taxon>
        <taxon>Gonapodya</taxon>
    </lineage>
</organism>
<comment type="similarity">
    <text evidence="2">Belongs to the amino acid/polyamine transporter 2 family.</text>
</comment>
<keyword evidence="3" id="KW-0813">Transport</keyword>
<feature type="transmembrane region" description="Helical" evidence="10">
    <location>
        <begin position="198"/>
        <end position="218"/>
    </location>
</feature>
<keyword evidence="4" id="KW-0926">Vacuole</keyword>
<protein>
    <recommendedName>
        <fullName evidence="11">Amino acid transporter transmembrane domain-containing protein</fullName>
    </recommendedName>
</protein>
<gene>
    <name evidence="12" type="ORF">M427DRAFT_142400</name>
</gene>
<dbReference type="GO" id="GO:0015189">
    <property type="term" value="F:L-lysine transmembrane transporter activity"/>
    <property type="evidence" value="ECO:0007669"/>
    <property type="project" value="TreeGrafter"/>
</dbReference>
<keyword evidence="7 10" id="KW-1133">Transmembrane helix</keyword>
<feature type="transmembrane region" description="Helical" evidence="10">
    <location>
        <begin position="303"/>
        <end position="321"/>
    </location>
</feature>
<keyword evidence="8 10" id="KW-0472">Membrane</keyword>
<dbReference type="GO" id="GO:0000329">
    <property type="term" value="C:fungal-type vacuole membrane"/>
    <property type="evidence" value="ECO:0007669"/>
    <property type="project" value="TreeGrafter"/>
</dbReference>
<evidence type="ECO:0000256" key="10">
    <source>
        <dbReference type="SAM" id="Phobius"/>
    </source>
</evidence>
<evidence type="ECO:0000256" key="1">
    <source>
        <dbReference type="ARBA" id="ARBA00004128"/>
    </source>
</evidence>
<feature type="transmembrane region" description="Helical" evidence="10">
    <location>
        <begin position="342"/>
        <end position="365"/>
    </location>
</feature>
<evidence type="ECO:0000256" key="8">
    <source>
        <dbReference type="ARBA" id="ARBA00023136"/>
    </source>
</evidence>
<dbReference type="InterPro" id="IPR013057">
    <property type="entry name" value="AA_transpt_TM"/>
</dbReference>
<keyword evidence="6" id="KW-0029">Amino-acid transport</keyword>
<feature type="transmembrane region" description="Helical" evidence="10">
    <location>
        <begin position="446"/>
        <end position="464"/>
    </location>
</feature>
<dbReference type="AlphaFoldDB" id="A0A139AX08"/>
<feature type="transmembrane region" description="Helical" evidence="10">
    <location>
        <begin position="515"/>
        <end position="542"/>
    </location>
</feature>
<accession>A0A139AX08</accession>
<dbReference type="GO" id="GO:0005302">
    <property type="term" value="F:L-tyrosine transmembrane transporter activity"/>
    <property type="evidence" value="ECO:0007669"/>
    <property type="project" value="TreeGrafter"/>
</dbReference>
<dbReference type="Pfam" id="PF01490">
    <property type="entry name" value="Aa_trans"/>
    <property type="match status" value="2"/>
</dbReference>
<feature type="domain" description="Amino acid transporter transmembrane" evidence="11">
    <location>
        <begin position="185"/>
        <end position="496"/>
    </location>
</feature>
<feature type="transmembrane region" description="Helical" evidence="10">
    <location>
        <begin position="470"/>
        <end position="494"/>
    </location>
</feature>